<reference evidence="2" key="1">
    <citation type="journal article" date="2015" name="MBio">
        <title>Genome-Resolved Metagenomic Analysis Reveals Roles for Candidate Phyla and Other Microbial Community Members in Biogeochemical Transformations in Oil Reservoirs.</title>
        <authorList>
            <person name="Hu P."/>
            <person name="Tom L."/>
            <person name="Singh A."/>
            <person name="Thomas B.C."/>
            <person name="Baker B.J."/>
            <person name="Piceno Y.M."/>
            <person name="Andersen G.L."/>
            <person name="Banfield J.F."/>
        </authorList>
    </citation>
    <scope>NUCLEOTIDE SEQUENCE [LARGE SCALE GENOMIC DNA]</scope>
</reference>
<accession>A0A101EMH8</accession>
<protein>
    <submittedName>
        <fullName evidence="1">Uncharacterized protein</fullName>
    </submittedName>
</protein>
<gene>
    <name evidence="1" type="ORF">XD54_0611</name>
</gene>
<evidence type="ECO:0000313" key="1">
    <source>
        <dbReference type="EMBL" id="KUK18104.1"/>
    </source>
</evidence>
<dbReference type="GeneID" id="58787051"/>
<evidence type="ECO:0000313" key="2">
    <source>
        <dbReference type="Proteomes" id="UP000053911"/>
    </source>
</evidence>
<proteinExistence type="predicted"/>
<dbReference type="PATRIC" id="fig|172049.5.peg.1382"/>
<organism evidence="1 2">
    <name type="scientific">Thermococcus sibiricus</name>
    <dbReference type="NCBI Taxonomy" id="172049"/>
    <lineage>
        <taxon>Archaea</taxon>
        <taxon>Methanobacteriati</taxon>
        <taxon>Methanobacteriota</taxon>
        <taxon>Thermococci</taxon>
        <taxon>Thermococcales</taxon>
        <taxon>Thermococcaceae</taxon>
        <taxon>Thermococcus</taxon>
    </lineage>
</organism>
<name>A0A101EMH8_9EURY</name>
<sequence length="756" mass="86635">MRRRGFIFTLDALLSLILVMVFVSSVVGIIDNTNVYSTSLREGNKYKAEDVLTILKTVPLKEIVPQNIIEQWKSEETLNLNLVDENMPPLDIVATYWATRELFPEKNLTHKAELILGYLLNKTLEGYYYELLINNYTSPYLRKVGANYPKAFEVSPATLTLSGYAFNQTPRGYVARAYLTKLRAKETTYTYFGSSAFAYAPSSQDYTIIRYIIPNEEENELPYDANITKIKWFAQPRWFSPSSYMRLFIDGEPVKCGQFSSDGFVEYSIWEVLEDSNPNDPLTCNMLEILKRHGDLRRHTFEVWVYNPAGSPYTGGVHPNVFITLTYQTSQLSTFNYPQTFHFDEIETEHPFQMENGIFIGGNLSSLYVQVQIINASKVSEPNYPKLYLTYLDRRISVGVGAYIGNDTYVWDNQTIFTALQNEGIYISNLSKTYLWFAVTFGMDYQEPPYGNSASYTYRLKLNYDTSYIRAVYTPETAKTLYSIDITEEITKDDVIDSTYARTEYSVPFYTMLTWKYTLPLNVTPIWTKLHIVRLHRVDTTPPELDPDEDQKISISPGVNNWTVLYCHSARASACNPNRPFADPAFTRWGIVNMMRNNTGEPVVRALAPGENYIKVETGNDYVISRDFTTGEFTYLLDAYAPYGDIKPYLLQGYPELQAYNLIYKYGSESLGSIFVGDTKAIENGQYRNLTVDQLNPQDYAVDDAIIRLFQKLGGDGWDKPLLIELKDTKISFASLKGIPRSIEPITITLRVWREG</sequence>
<dbReference type="EMBL" id="LGFD01000008">
    <property type="protein sequence ID" value="KUK18104.1"/>
    <property type="molecule type" value="Genomic_DNA"/>
</dbReference>
<dbReference type="Proteomes" id="UP000053911">
    <property type="component" value="Unassembled WGS sequence"/>
</dbReference>
<comment type="caution">
    <text evidence="1">The sequence shown here is derived from an EMBL/GenBank/DDBJ whole genome shotgun (WGS) entry which is preliminary data.</text>
</comment>
<dbReference type="AlphaFoldDB" id="A0A101EMH8"/>
<dbReference type="RefSeq" id="WP_012766073.1">
    <property type="nucleotide sequence ID" value="NZ_LGFD01000008.1"/>
</dbReference>